<proteinExistence type="predicted"/>
<dbReference type="EMBL" id="QLUW01000004">
    <property type="protein sequence ID" value="RAP74369.1"/>
    <property type="molecule type" value="Genomic_DNA"/>
</dbReference>
<sequence length="244" mass="27636">MIYIVALLIVILVIISKSPKLKGIIGEKSVIHKLNKLDESKYITIHNVTLPSALGRTTQIDHIVVSIYGVIVIETKNYRGWIVGDERSEYWTQVIYKRKEKLFNPLRQNYGHIQAIASLFPENSNLPLFGIVSFSGRAELKVKTSEEVVYASKLVRTIEKYNKVLLNRGQVEHIVEVIKSSQIVGKGVNKEHVRAIKEVASTKREMVSKNVCPKCGNELVERSGRYGKFKGCSGYPKCRYIFKG</sequence>
<protein>
    <submittedName>
        <fullName evidence="2">NERD domain-containing protein</fullName>
    </submittedName>
</protein>
<evidence type="ECO:0000259" key="1">
    <source>
        <dbReference type="PROSITE" id="PS50965"/>
    </source>
</evidence>
<comment type="caution">
    <text evidence="2">The sequence shown here is derived from an EMBL/GenBank/DDBJ whole genome shotgun (WGS) entry which is preliminary data.</text>
</comment>
<dbReference type="GO" id="GO:0003916">
    <property type="term" value="F:DNA topoisomerase activity"/>
    <property type="evidence" value="ECO:0007669"/>
    <property type="project" value="InterPro"/>
</dbReference>
<evidence type="ECO:0000313" key="3">
    <source>
        <dbReference type="Proteomes" id="UP000249260"/>
    </source>
</evidence>
<accession>A0A328TV07</accession>
<feature type="domain" description="NERD" evidence="1">
    <location>
        <begin position="22"/>
        <end position="139"/>
    </location>
</feature>
<dbReference type="Pfam" id="PF08378">
    <property type="entry name" value="NERD"/>
    <property type="match status" value="1"/>
</dbReference>
<dbReference type="Gene3D" id="3.30.65.10">
    <property type="entry name" value="Bacterial Topoisomerase I, domain 1"/>
    <property type="match status" value="1"/>
</dbReference>
<keyword evidence="3" id="KW-1185">Reference proteome</keyword>
<dbReference type="RefSeq" id="WP_112884158.1">
    <property type="nucleotide sequence ID" value="NZ_QLUW01000004.1"/>
</dbReference>
<dbReference type="PROSITE" id="PS50965">
    <property type="entry name" value="NERD"/>
    <property type="match status" value="1"/>
</dbReference>
<dbReference type="Proteomes" id="UP000249260">
    <property type="component" value="Unassembled WGS sequence"/>
</dbReference>
<dbReference type="GO" id="GO:0003677">
    <property type="term" value="F:DNA binding"/>
    <property type="evidence" value="ECO:0007669"/>
    <property type="project" value="InterPro"/>
</dbReference>
<gene>
    <name evidence="2" type="ORF">DL346_20010</name>
</gene>
<dbReference type="OrthoDB" id="5782056at2"/>
<dbReference type="GO" id="GO:0006265">
    <property type="term" value="P:DNA topological change"/>
    <property type="evidence" value="ECO:0007669"/>
    <property type="project" value="InterPro"/>
</dbReference>
<dbReference type="GO" id="GO:0005694">
    <property type="term" value="C:chromosome"/>
    <property type="evidence" value="ECO:0007669"/>
    <property type="project" value="InterPro"/>
</dbReference>
<organism evidence="2 3">
    <name type="scientific">Paenibacillus montanisoli</name>
    <dbReference type="NCBI Taxonomy" id="2081970"/>
    <lineage>
        <taxon>Bacteria</taxon>
        <taxon>Bacillati</taxon>
        <taxon>Bacillota</taxon>
        <taxon>Bacilli</taxon>
        <taxon>Bacillales</taxon>
        <taxon>Paenibacillaceae</taxon>
        <taxon>Paenibacillus</taxon>
    </lineage>
</organism>
<dbReference type="SUPFAM" id="SSF57783">
    <property type="entry name" value="Zinc beta-ribbon"/>
    <property type="match status" value="1"/>
</dbReference>
<dbReference type="Pfam" id="PF01396">
    <property type="entry name" value="Zn_ribbon_Top1"/>
    <property type="match status" value="1"/>
</dbReference>
<dbReference type="AlphaFoldDB" id="A0A328TV07"/>
<name>A0A328TV07_9BACL</name>
<dbReference type="InterPro" id="IPR013498">
    <property type="entry name" value="Topo_IA_Znf"/>
</dbReference>
<reference evidence="2 3" key="1">
    <citation type="submission" date="2018-06" db="EMBL/GenBank/DDBJ databases">
        <title>Paenibacillus montanisoli sp. nov., isolated from mountain area soil.</title>
        <authorList>
            <person name="Wu M."/>
        </authorList>
    </citation>
    <scope>NUCLEOTIDE SEQUENCE [LARGE SCALE GENOMIC DNA]</scope>
    <source>
        <strain evidence="2 3">RA17</strain>
    </source>
</reference>
<evidence type="ECO:0000313" key="2">
    <source>
        <dbReference type="EMBL" id="RAP74369.1"/>
    </source>
</evidence>
<dbReference type="InterPro" id="IPR011528">
    <property type="entry name" value="NERD"/>
</dbReference>